<proteinExistence type="inferred from homology"/>
<evidence type="ECO:0000256" key="7">
    <source>
        <dbReference type="ARBA" id="ARBA00023136"/>
    </source>
</evidence>
<comment type="subcellular location">
    <subcellularLocation>
        <location evidence="1">Membrane</location>
        <topology evidence="1">Single-pass membrane protein</topology>
    </subcellularLocation>
</comment>
<keyword evidence="4 9" id="KW-0812">Transmembrane</keyword>
<accession>A0A4S2LY99</accession>
<feature type="region of interest" description="Disordered" evidence="8">
    <location>
        <begin position="1"/>
        <end position="22"/>
    </location>
</feature>
<evidence type="ECO:0000256" key="2">
    <source>
        <dbReference type="ARBA" id="ARBA00006758"/>
    </source>
</evidence>
<evidence type="ECO:0000256" key="1">
    <source>
        <dbReference type="ARBA" id="ARBA00004167"/>
    </source>
</evidence>
<evidence type="ECO:0000313" key="10">
    <source>
        <dbReference type="EMBL" id="TGZ68596.1"/>
    </source>
</evidence>
<evidence type="ECO:0000256" key="6">
    <source>
        <dbReference type="ARBA" id="ARBA00023054"/>
    </source>
</evidence>
<comment type="similarity">
    <text evidence="2">Belongs to the SMIM15 family.</text>
</comment>
<dbReference type="InterPro" id="IPR027877">
    <property type="entry name" value="Smim15"/>
</dbReference>
<protein>
    <recommendedName>
        <fullName evidence="3">Small integral membrane protein 15</fullName>
    </recommendedName>
</protein>
<dbReference type="EMBL" id="SJOL01006358">
    <property type="protein sequence ID" value="TGZ68596.1"/>
    <property type="molecule type" value="Genomic_DNA"/>
</dbReference>
<evidence type="ECO:0000313" key="11">
    <source>
        <dbReference type="Proteomes" id="UP000308267"/>
    </source>
</evidence>
<evidence type="ECO:0000256" key="8">
    <source>
        <dbReference type="SAM" id="MobiDB-lite"/>
    </source>
</evidence>
<dbReference type="Pfam" id="PF15086">
    <property type="entry name" value="UPF0542"/>
    <property type="match status" value="1"/>
</dbReference>
<evidence type="ECO:0000256" key="4">
    <source>
        <dbReference type="ARBA" id="ARBA00022692"/>
    </source>
</evidence>
<gene>
    <name evidence="10" type="ORF">CRM22_004197</name>
</gene>
<dbReference type="OrthoDB" id="6282848at2759"/>
<keyword evidence="11" id="KW-1185">Reference proteome</keyword>
<feature type="transmembrane region" description="Helical" evidence="9">
    <location>
        <begin position="47"/>
        <end position="72"/>
    </location>
</feature>
<dbReference type="PANTHER" id="PTHR28644">
    <property type="entry name" value="SMALL INTEGRAL MEMBRANE PROTEIN 15"/>
    <property type="match status" value="1"/>
</dbReference>
<dbReference type="Proteomes" id="UP000308267">
    <property type="component" value="Unassembled WGS sequence"/>
</dbReference>
<keyword evidence="5 9" id="KW-1133">Transmembrane helix</keyword>
<keyword evidence="6" id="KW-0175">Coiled coil</keyword>
<dbReference type="AlphaFoldDB" id="A0A4S2LY99"/>
<keyword evidence="7 9" id="KW-0472">Membrane</keyword>
<evidence type="ECO:0000256" key="5">
    <source>
        <dbReference type="ARBA" id="ARBA00022989"/>
    </source>
</evidence>
<dbReference type="GO" id="GO:0016020">
    <property type="term" value="C:membrane"/>
    <property type="evidence" value="ECO:0007669"/>
    <property type="project" value="UniProtKB-SubCell"/>
</dbReference>
<comment type="caution">
    <text evidence="10">The sequence shown here is derived from an EMBL/GenBank/DDBJ whole genome shotgun (WGS) entry which is preliminary data.</text>
</comment>
<organism evidence="10 11">
    <name type="scientific">Opisthorchis felineus</name>
    <dbReference type="NCBI Taxonomy" id="147828"/>
    <lineage>
        <taxon>Eukaryota</taxon>
        <taxon>Metazoa</taxon>
        <taxon>Spiralia</taxon>
        <taxon>Lophotrochozoa</taxon>
        <taxon>Platyhelminthes</taxon>
        <taxon>Trematoda</taxon>
        <taxon>Digenea</taxon>
        <taxon>Opisthorchiida</taxon>
        <taxon>Opisthorchiata</taxon>
        <taxon>Opisthorchiidae</taxon>
        <taxon>Opisthorchis</taxon>
    </lineage>
</organism>
<reference evidence="10 11" key="1">
    <citation type="journal article" date="2019" name="BMC Genomics">
        <title>New insights from Opisthorchis felineus genome: update on genomics of the epidemiologically important liver flukes.</title>
        <authorList>
            <person name="Ershov N.I."/>
            <person name="Mordvinov V.A."/>
            <person name="Prokhortchouk E.B."/>
            <person name="Pakharukova M.Y."/>
            <person name="Gunbin K.V."/>
            <person name="Ustyantsev K."/>
            <person name="Genaev M.A."/>
            <person name="Blinov A.G."/>
            <person name="Mazur A."/>
            <person name="Boulygina E."/>
            <person name="Tsygankova S."/>
            <person name="Khrameeva E."/>
            <person name="Chekanov N."/>
            <person name="Fan G."/>
            <person name="Xiao A."/>
            <person name="Zhang H."/>
            <person name="Xu X."/>
            <person name="Yang H."/>
            <person name="Solovyev V."/>
            <person name="Lee S.M."/>
            <person name="Liu X."/>
            <person name="Afonnikov D.A."/>
            <person name="Skryabin K.G."/>
        </authorList>
    </citation>
    <scope>NUCLEOTIDE SEQUENCE [LARGE SCALE GENOMIC DNA]</scope>
    <source>
        <strain evidence="10">AK-0245</strain>
        <tissue evidence="10">Whole organism</tissue>
    </source>
</reference>
<sequence length="102" mass="11514">MDSLPAENVKQTPSLDSLDLGDPPEDWRGWFAYMALKFTVYVAKDPWGFLGTVLMIVTPLFMLGAFCAYKLAQELKKQEMEKKLKAKRSAAIAKSRKQVKAD</sequence>
<evidence type="ECO:0000256" key="3">
    <source>
        <dbReference type="ARBA" id="ARBA00017904"/>
    </source>
</evidence>
<dbReference type="PANTHER" id="PTHR28644:SF1">
    <property type="entry name" value="SMALL INTEGRAL MEMBRANE PROTEIN 15"/>
    <property type="match status" value="1"/>
</dbReference>
<name>A0A4S2LY99_OPIFE</name>
<evidence type="ECO:0000256" key="9">
    <source>
        <dbReference type="SAM" id="Phobius"/>
    </source>
</evidence>